<sequence length="1009" mass="111999">MKKIINKFLAVTMALLTALAVIPFYGVSVSHATKVNNSSNKSADNDVKYFSTTMYNFNKDLFNNATDEGKGKSENNFYFVNENTDSWAQGTGALNRANTSFAYTYNVLVQGIVKNRLTNDGKLQFNYKNAGVFESPEKQISGREVYQNVQFPFVKDTNGYYEFNSSKNHVHVDKSKKNGQTLTLESGKQTVGSVSSFFPFNADGNYSPDYHFGMNMSIPFYINENGKDENNNPIKFEFSGDDDVWVFINGKLVLDLGGIHGAIDGSIDFSTGEVKYGFNKTNNVKVIKAGQTTQTDAASTTLQKLGIDMAELAKGENNLQIFYLERGAGESNCKIKFNLQQRDSLEVNKTLGSTTPHTDNNFEFQLLKQNQNGQYEPVGNKAYTLYTANNSIESNNYKTDKNGKFYLKAGQRVNFTSNQIGKYKVVELTGGYEKTWSGRKESIATGNISDNKNAYEIQISENDTKTATRYTVNCINSADVTLNDDTIVLDYGKTVRHNVRTNDNTSSQNASVYGIGSGDLAKNVESATGYSKLDTDVDLHNGKIKIDEDGVVEYTPTRFMNSVDKANYVVSYQVGNGNKQDTRYAYGTVNVLPATSVYYEDDFGTEDNTDSTVGIVWTGSWKKDGTSQGGNQGSENSKYGWDESYKGDAGYSNGSAHYTDERMASATFRFTGTEVDVYSRTNGNVGKIIARLKKVEKNSDGKETIKNLLTRSIDNLSVSGDYYQIPTLNFGDLEYGTYEVSIQVVPVVSGEKRGLYYLDGIRVYNPLGNVDANSVAGKAYSEAGESNAQYISVRKDLLDSTKVNDLESSISGSLFIDKSENKVGDRTDDIGTYKEYGPKNEVYVKEKQGVAFKIKEYDADNNKVFIGLKSPQGKDVTVKVTSGEHIQYINLKSASDLYYEITPNEDGNVVIENMTDNLLSITKVRITSKNATTIKNSLISTPELMSYVEKFDSLSVKQDNNKDDSIGKDDIDIENPEDKNDAEDKNDEAVKPVSIWQKIIESIKIWFGK</sequence>
<dbReference type="Gene3D" id="2.60.120.260">
    <property type="entry name" value="Galactose-binding domain-like"/>
    <property type="match status" value="1"/>
</dbReference>
<evidence type="ECO:0000313" key="2">
    <source>
        <dbReference type="EMBL" id="ETJ19307.1"/>
    </source>
</evidence>
<gene>
    <name evidence="2" type="ORF">Q604_UNBC18533G0002</name>
</gene>
<comment type="caution">
    <text evidence="2">The sequence shown here is derived from an EMBL/GenBank/DDBJ whole genome shotgun (WGS) entry which is preliminary data.</text>
</comment>
<feature type="region of interest" description="Disordered" evidence="1">
    <location>
        <begin position="959"/>
        <end position="987"/>
    </location>
</feature>
<dbReference type="PANTHER" id="PTHR31137">
    <property type="entry name" value="PROTEIN PSIB-RELATED-RELATED"/>
    <property type="match status" value="1"/>
</dbReference>
<protein>
    <recommendedName>
        <fullName evidence="3">PA14 domain-containing protein</fullName>
    </recommendedName>
</protein>
<dbReference type="AlphaFoldDB" id="W1WMA3"/>
<reference evidence="2" key="1">
    <citation type="submission" date="2013-12" db="EMBL/GenBank/DDBJ databases">
        <title>A Varibaculum cambriense genome reconstructed from a premature infant gut community with otherwise low bacterial novelty that shifts toward anaerobic metabolism during the third week of life.</title>
        <authorList>
            <person name="Brown C.T."/>
            <person name="Sharon I."/>
            <person name="Thomas B.C."/>
            <person name="Castelle C.J."/>
            <person name="Morowitz M.J."/>
            <person name="Banfield J.F."/>
        </authorList>
    </citation>
    <scope>NUCLEOTIDE SEQUENCE</scope>
</reference>
<proteinExistence type="predicted"/>
<dbReference type="Gene3D" id="2.60.40.1140">
    <property type="entry name" value="Collagen-binding surface protein Cna, B-type domain"/>
    <property type="match status" value="1"/>
</dbReference>
<evidence type="ECO:0008006" key="3">
    <source>
        <dbReference type="Google" id="ProtNLM"/>
    </source>
</evidence>
<accession>W1WMA3</accession>
<name>W1WMA3_9ZZZZ</name>
<dbReference type="InterPro" id="IPR051154">
    <property type="entry name" value="Prespore-cell_inducing_factor"/>
</dbReference>
<evidence type="ECO:0000256" key="1">
    <source>
        <dbReference type="SAM" id="MobiDB-lite"/>
    </source>
</evidence>
<dbReference type="EMBL" id="AZMM01018533">
    <property type="protein sequence ID" value="ETJ19307.1"/>
    <property type="molecule type" value="Genomic_DNA"/>
</dbReference>
<organism evidence="2">
    <name type="scientific">human gut metagenome</name>
    <dbReference type="NCBI Taxonomy" id="408170"/>
    <lineage>
        <taxon>unclassified sequences</taxon>
        <taxon>metagenomes</taxon>
        <taxon>organismal metagenomes</taxon>
    </lineage>
</organism>
<dbReference type="InterPro" id="IPR011874">
    <property type="entry name" value="Fibro_Slime"/>
</dbReference>
<dbReference type="GO" id="GO:0005576">
    <property type="term" value="C:extracellular region"/>
    <property type="evidence" value="ECO:0007669"/>
    <property type="project" value="TreeGrafter"/>
</dbReference>
<dbReference type="NCBIfam" id="TIGR02148">
    <property type="entry name" value="Fibro_Slime"/>
    <property type="match status" value="1"/>
</dbReference>